<evidence type="ECO:0000313" key="1">
    <source>
        <dbReference type="EMBL" id="KAI8564594.1"/>
    </source>
</evidence>
<organism evidence="1 2">
    <name type="scientific">Rhododendron molle</name>
    <name type="common">Chinese azalea</name>
    <name type="synonym">Azalea mollis</name>
    <dbReference type="NCBI Taxonomy" id="49168"/>
    <lineage>
        <taxon>Eukaryota</taxon>
        <taxon>Viridiplantae</taxon>
        <taxon>Streptophyta</taxon>
        <taxon>Embryophyta</taxon>
        <taxon>Tracheophyta</taxon>
        <taxon>Spermatophyta</taxon>
        <taxon>Magnoliopsida</taxon>
        <taxon>eudicotyledons</taxon>
        <taxon>Gunneridae</taxon>
        <taxon>Pentapetalae</taxon>
        <taxon>asterids</taxon>
        <taxon>Ericales</taxon>
        <taxon>Ericaceae</taxon>
        <taxon>Ericoideae</taxon>
        <taxon>Rhodoreae</taxon>
        <taxon>Rhododendron</taxon>
    </lineage>
</organism>
<reference evidence="1" key="1">
    <citation type="submission" date="2022-02" db="EMBL/GenBank/DDBJ databases">
        <title>Plant Genome Project.</title>
        <authorList>
            <person name="Zhang R.-G."/>
        </authorList>
    </citation>
    <scope>NUCLEOTIDE SEQUENCE</scope>
    <source>
        <strain evidence="1">AT1</strain>
    </source>
</reference>
<comment type="caution">
    <text evidence="1">The sequence shown here is derived from an EMBL/GenBank/DDBJ whole genome shotgun (WGS) entry which is preliminary data.</text>
</comment>
<dbReference type="EMBL" id="CM046390">
    <property type="protein sequence ID" value="KAI8564594.1"/>
    <property type="molecule type" value="Genomic_DNA"/>
</dbReference>
<name>A0ACC0PHN7_RHOML</name>
<keyword evidence="2" id="KW-1185">Reference proteome</keyword>
<accession>A0ACC0PHN7</accession>
<dbReference type="Proteomes" id="UP001062846">
    <property type="component" value="Chromosome 3"/>
</dbReference>
<gene>
    <name evidence="1" type="ORF">RHMOL_Rhmol03G0192500</name>
</gene>
<proteinExistence type="predicted"/>
<evidence type="ECO:0000313" key="2">
    <source>
        <dbReference type="Proteomes" id="UP001062846"/>
    </source>
</evidence>
<sequence length="128" mass="14351">MEKEQAKTFTRKLDLVGKTSLGYEALGYDQPPTEACQTLQKPFLLYPLSLSPILYVIPKSPLLSSPHQWRPHLPLRTSFPPPTSSQRPFPSLEPSRPLDSSVHDCTNEFDKRRYSSPPDSNSLAGTVV</sequence>
<protein>
    <submittedName>
        <fullName evidence="1">Uncharacterized protein</fullName>
    </submittedName>
</protein>